<dbReference type="Proteomes" id="UP001055219">
    <property type="component" value="Unassembled WGS sequence"/>
</dbReference>
<dbReference type="Gene3D" id="1.20.1260.60">
    <property type="entry name" value="Vacuolar protein sorting-associated protein Ist1"/>
    <property type="match status" value="1"/>
</dbReference>
<keyword evidence="4" id="KW-1185">Reference proteome</keyword>
<reference evidence="3" key="2">
    <citation type="submission" date="2022-07" db="EMBL/GenBank/DDBJ databases">
        <authorList>
            <person name="Goncalves M.F.M."/>
            <person name="Hilario S."/>
            <person name="Van De Peer Y."/>
            <person name="Esteves A.C."/>
            <person name="Alves A."/>
        </authorList>
    </citation>
    <scope>NUCLEOTIDE SEQUENCE</scope>
    <source>
        <strain evidence="3">MUM 19.33</strain>
    </source>
</reference>
<evidence type="ECO:0000313" key="3">
    <source>
        <dbReference type="EMBL" id="KAI6785145.1"/>
    </source>
</evidence>
<evidence type="ECO:0000256" key="2">
    <source>
        <dbReference type="SAM" id="MobiDB-lite"/>
    </source>
</evidence>
<evidence type="ECO:0000256" key="1">
    <source>
        <dbReference type="ARBA" id="ARBA00005536"/>
    </source>
</evidence>
<dbReference type="AlphaFoldDB" id="A0A9P9Y8X3"/>
<organism evidence="3 4">
    <name type="scientific">Emericellopsis cladophorae</name>
    <dbReference type="NCBI Taxonomy" id="2686198"/>
    <lineage>
        <taxon>Eukaryota</taxon>
        <taxon>Fungi</taxon>
        <taxon>Dikarya</taxon>
        <taxon>Ascomycota</taxon>
        <taxon>Pezizomycotina</taxon>
        <taxon>Sordariomycetes</taxon>
        <taxon>Hypocreomycetidae</taxon>
        <taxon>Hypocreales</taxon>
        <taxon>Bionectriaceae</taxon>
        <taxon>Emericellopsis</taxon>
    </lineage>
</organism>
<proteinExistence type="inferred from homology"/>
<dbReference type="EMBL" id="JAGIXG020000002">
    <property type="protein sequence ID" value="KAI6785145.1"/>
    <property type="molecule type" value="Genomic_DNA"/>
</dbReference>
<dbReference type="GeneID" id="75833264"/>
<dbReference type="FunFam" id="1.20.1260.60:FF:000002">
    <property type="entry name" value="Vacuolar protein sorting-associated protein IST1"/>
    <property type="match status" value="1"/>
</dbReference>
<dbReference type="InterPro" id="IPR042277">
    <property type="entry name" value="IST1-like"/>
</dbReference>
<accession>A0A9P9Y8X3</accession>
<reference evidence="3" key="1">
    <citation type="journal article" date="2021" name="J Fungi (Basel)">
        <title>Genomic and Metabolomic Analyses of the Marine Fungus Emericellopsis cladophorae: Insights into Saltwater Adaptability Mechanisms and Its Biosynthetic Potential.</title>
        <authorList>
            <person name="Goncalves M.F.M."/>
            <person name="Hilario S."/>
            <person name="Van de Peer Y."/>
            <person name="Esteves A.C."/>
            <person name="Alves A."/>
        </authorList>
    </citation>
    <scope>NUCLEOTIDE SEQUENCE</scope>
    <source>
        <strain evidence="3">MUM 19.33</strain>
    </source>
</reference>
<dbReference type="PANTHER" id="PTHR12161:SF5">
    <property type="entry name" value="IST1 HOMOLOG"/>
    <property type="match status" value="1"/>
</dbReference>
<dbReference type="GO" id="GO:0015031">
    <property type="term" value="P:protein transport"/>
    <property type="evidence" value="ECO:0007669"/>
    <property type="project" value="InterPro"/>
</dbReference>
<feature type="compositionally biased region" description="Polar residues" evidence="2">
    <location>
        <begin position="244"/>
        <end position="257"/>
    </location>
</feature>
<feature type="region of interest" description="Disordered" evidence="2">
    <location>
        <begin position="187"/>
        <end position="293"/>
    </location>
</feature>
<gene>
    <name evidence="3" type="ORF">J7T54_006787</name>
</gene>
<dbReference type="RefSeq" id="XP_051366001.1">
    <property type="nucleotide sequence ID" value="XM_051507331.1"/>
</dbReference>
<comment type="similarity">
    <text evidence="1">Belongs to the IST1 family.</text>
</comment>
<feature type="compositionally biased region" description="Basic and acidic residues" evidence="2">
    <location>
        <begin position="10"/>
        <end position="19"/>
    </location>
</feature>
<feature type="compositionally biased region" description="Basic and acidic residues" evidence="2">
    <location>
        <begin position="270"/>
        <end position="280"/>
    </location>
</feature>
<comment type="caution">
    <text evidence="3">The sequence shown here is derived from an EMBL/GenBank/DDBJ whole genome shotgun (WGS) entry which is preliminary data.</text>
</comment>
<dbReference type="OrthoDB" id="29853at2759"/>
<protein>
    <recommendedName>
        <fullName evidence="5">DUF292-domain-containing protein</fullName>
    </recommendedName>
</protein>
<name>A0A9P9Y8X3_9HYPO</name>
<dbReference type="Pfam" id="PF03398">
    <property type="entry name" value="Ist1"/>
    <property type="match status" value="1"/>
</dbReference>
<evidence type="ECO:0008006" key="5">
    <source>
        <dbReference type="Google" id="ProtNLM"/>
    </source>
</evidence>
<feature type="compositionally biased region" description="Polar residues" evidence="2">
    <location>
        <begin position="218"/>
        <end position="229"/>
    </location>
</feature>
<evidence type="ECO:0000313" key="4">
    <source>
        <dbReference type="Proteomes" id="UP001055219"/>
    </source>
</evidence>
<feature type="region of interest" description="Disordered" evidence="2">
    <location>
        <begin position="1"/>
        <end position="22"/>
    </location>
</feature>
<dbReference type="InterPro" id="IPR005061">
    <property type="entry name" value="Ist1"/>
</dbReference>
<sequence length="306" mass="33839">MPSLMPPTPRYDDATDHPSSHQNKLKVQLKLAIARLRLTQQRDEQLGKTQRRAMAQLLEAGKIDSATIRVENIIRSDITSELHELLELYCELLLARAGLLEGPVCDPGLEEAVKSIIYAAPKTDIKELNVVKNLLADKYGKEFTMTALENSDGKVSEKVVRKLSVEPPRPELVQGYLEEIARAYGVDWPKRRTPPPPEFEDGDDDDEPRDGTKVEASTEPQGTDNQPEAASTPARTLRPAGPTSPLTVTPPRMTTDNMHPKVTLGSVELKPSKKMEDAALRKKKGPDGSVPDISDLEKRFAALKKP</sequence>
<dbReference type="PANTHER" id="PTHR12161">
    <property type="entry name" value="IST1 FAMILY MEMBER"/>
    <property type="match status" value="1"/>
</dbReference>
<feature type="compositionally biased region" description="Acidic residues" evidence="2">
    <location>
        <begin position="198"/>
        <end position="208"/>
    </location>
</feature>